<comment type="caution">
    <text evidence="2">The sequence shown here is derived from an EMBL/GenBank/DDBJ whole genome shotgun (WGS) entry which is preliminary data.</text>
</comment>
<feature type="domain" description="FAR1" evidence="1">
    <location>
        <begin position="48"/>
        <end position="140"/>
    </location>
</feature>
<reference evidence="3" key="1">
    <citation type="journal article" date="2019" name="Curr. Biol.">
        <title>Genome Sequence of Striga asiatica Provides Insight into the Evolution of Plant Parasitism.</title>
        <authorList>
            <person name="Yoshida S."/>
            <person name="Kim S."/>
            <person name="Wafula E.K."/>
            <person name="Tanskanen J."/>
            <person name="Kim Y.M."/>
            <person name="Honaas L."/>
            <person name="Yang Z."/>
            <person name="Spallek T."/>
            <person name="Conn C.E."/>
            <person name="Ichihashi Y."/>
            <person name="Cheong K."/>
            <person name="Cui S."/>
            <person name="Der J.P."/>
            <person name="Gundlach H."/>
            <person name="Jiao Y."/>
            <person name="Hori C."/>
            <person name="Ishida J.K."/>
            <person name="Kasahara H."/>
            <person name="Kiba T."/>
            <person name="Kim M.S."/>
            <person name="Koo N."/>
            <person name="Laohavisit A."/>
            <person name="Lee Y.H."/>
            <person name="Lumba S."/>
            <person name="McCourt P."/>
            <person name="Mortimer J.C."/>
            <person name="Mutuku J.M."/>
            <person name="Nomura T."/>
            <person name="Sasaki-Sekimoto Y."/>
            <person name="Seto Y."/>
            <person name="Wang Y."/>
            <person name="Wakatake T."/>
            <person name="Sakakibara H."/>
            <person name="Demura T."/>
            <person name="Yamaguchi S."/>
            <person name="Yoneyama K."/>
            <person name="Manabe R.I."/>
            <person name="Nelson D.C."/>
            <person name="Schulman A.H."/>
            <person name="Timko M.P."/>
            <person name="dePamphilis C.W."/>
            <person name="Choi D."/>
            <person name="Shirasu K."/>
        </authorList>
    </citation>
    <scope>NUCLEOTIDE SEQUENCE [LARGE SCALE GENOMIC DNA]</scope>
    <source>
        <strain evidence="3">cv. UVA1</strain>
    </source>
</reference>
<dbReference type="InterPro" id="IPR004330">
    <property type="entry name" value="FAR1_DNA_bnd_dom"/>
</dbReference>
<evidence type="ECO:0000313" key="3">
    <source>
        <dbReference type="Proteomes" id="UP000325081"/>
    </source>
</evidence>
<sequence>MGSTCDLGSGNVRVELSIDERPRFVPNCKPELKPFIGQRFSVLDDAYEFYRQYAECGFDIRRSTKKKSSDGFLIRSYIVCSREGEKNYSRDYTDGDSGSIKKRRRVSKRINCEAKLITKFAGQKGYVVDKFVEYHSHPLASQNHKHLMGVSRNMDAGHQNFILNCARANIGPMQSYKLFKEVVGGYSNVGCTSVDFKNFSRDLKAYAIGVDAQMVLGKLFRKRELCSAFFFEYDVDKEDKLTRLFWADPISRKNYASFGDVISFDATYSTNRY</sequence>
<keyword evidence="3" id="KW-1185">Reference proteome</keyword>
<dbReference type="EMBL" id="BKCP01000891">
    <property type="protein sequence ID" value="GER26204.1"/>
    <property type="molecule type" value="Genomic_DNA"/>
</dbReference>
<protein>
    <submittedName>
        <fullName evidence="2">FAR1-related protein</fullName>
    </submittedName>
</protein>
<dbReference type="OrthoDB" id="2402896at2759"/>
<evidence type="ECO:0000313" key="2">
    <source>
        <dbReference type="EMBL" id="GER26204.1"/>
    </source>
</evidence>
<proteinExistence type="predicted"/>
<accession>A0A5A7P0V5</accession>
<evidence type="ECO:0000259" key="1">
    <source>
        <dbReference type="Pfam" id="PF03101"/>
    </source>
</evidence>
<name>A0A5A7P0V5_STRAF</name>
<dbReference type="PANTHER" id="PTHR47718:SF18">
    <property type="entry name" value="PROTEIN FAR1-RELATED SEQUENCE 5-LIKE"/>
    <property type="match status" value="1"/>
</dbReference>
<dbReference type="AlphaFoldDB" id="A0A5A7P0V5"/>
<dbReference type="Pfam" id="PF03101">
    <property type="entry name" value="FAR1"/>
    <property type="match status" value="1"/>
</dbReference>
<dbReference type="PANTHER" id="PTHR47718">
    <property type="entry name" value="OS01G0519700 PROTEIN"/>
    <property type="match status" value="1"/>
</dbReference>
<organism evidence="2 3">
    <name type="scientific">Striga asiatica</name>
    <name type="common">Asiatic witchweed</name>
    <name type="synonym">Buchnera asiatica</name>
    <dbReference type="NCBI Taxonomy" id="4170"/>
    <lineage>
        <taxon>Eukaryota</taxon>
        <taxon>Viridiplantae</taxon>
        <taxon>Streptophyta</taxon>
        <taxon>Embryophyta</taxon>
        <taxon>Tracheophyta</taxon>
        <taxon>Spermatophyta</taxon>
        <taxon>Magnoliopsida</taxon>
        <taxon>eudicotyledons</taxon>
        <taxon>Gunneridae</taxon>
        <taxon>Pentapetalae</taxon>
        <taxon>asterids</taxon>
        <taxon>lamiids</taxon>
        <taxon>Lamiales</taxon>
        <taxon>Orobanchaceae</taxon>
        <taxon>Buchnereae</taxon>
        <taxon>Striga</taxon>
    </lineage>
</organism>
<gene>
    <name evidence="2" type="ORF">STAS_01834</name>
</gene>
<dbReference type="Proteomes" id="UP000325081">
    <property type="component" value="Unassembled WGS sequence"/>
</dbReference>